<gene>
    <name evidence="2" type="ORF">NX782_09315</name>
</gene>
<dbReference type="EMBL" id="JANUGX010000009">
    <property type="protein sequence ID" value="MCS0589405.1"/>
    <property type="molecule type" value="Genomic_DNA"/>
</dbReference>
<dbReference type="RefSeq" id="WP_258845173.1">
    <property type="nucleotide sequence ID" value="NZ_JANUGX010000009.1"/>
</dbReference>
<accession>A0ABT2A5M4</accession>
<evidence type="ECO:0008006" key="4">
    <source>
        <dbReference type="Google" id="ProtNLM"/>
    </source>
</evidence>
<keyword evidence="3" id="KW-1185">Reference proteome</keyword>
<comment type="caution">
    <text evidence="2">The sequence shown here is derived from an EMBL/GenBank/DDBJ whole genome shotgun (WGS) entry which is preliminary data.</text>
</comment>
<feature type="transmembrane region" description="Helical" evidence="1">
    <location>
        <begin position="360"/>
        <end position="384"/>
    </location>
</feature>
<keyword evidence="1" id="KW-0472">Membrane</keyword>
<dbReference type="Proteomes" id="UP001205560">
    <property type="component" value="Unassembled WGS sequence"/>
</dbReference>
<organism evidence="2 3">
    <name type="scientific">Massilia norwichensis</name>
    <dbReference type="NCBI Taxonomy" id="1442366"/>
    <lineage>
        <taxon>Bacteria</taxon>
        <taxon>Pseudomonadati</taxon>
        <taxon>Pseudomonadota</taxon>
        <taxon>Betaproteobacteria</taxon>
        <taxon>Burkholderiales</taxon>
        <taxon>Oxalobacteraceae</taxon>
        <taxon>Telluria group</taxon>
        <taxon>Massilia</taxon>
    </lineage>
</organism>
<feature type="transmembrane region" description="Helical" evidence="1">
    <location>
        <begin position="390"/>
        <end position="415"/>
    </location>
</feature>
<sequence>MNSHPHPPSNPILRAGAYLWQHFKEEFRPILFSAALAIVLAQVGLLSLFTKLSLLVVANLAAPELPGVQADARAPVVLYLDEKRWFDLYREQSPLDRCQMADDLGAILARSPRTLAVDFDLSPGLNDARPECQERLDRLLDQHASRLVLLAPLRVSSQPLFERKRQWTLARCEKGVVFGDGALDESLGIVIDAPGNPYAMASQVHARGKQSICAELAHAEGAETWLRKRVDGDEGHAPHAASHGSPSPVNFSGFARAAAAMPLDDPRLGQIGNWAQRDVFFGGDYGASRDDAFLTPLGKLPGVAVHAALRHSLSEPVDELPHRYGFVVDVLIAFLFSLLIASFWGLYVKLRARPDLRRETSTVVVVSFVLVYLGLVFLLFQIAAGLFERGILIAPLLIALSMLADGFVTGPITAYDHAHRHLHGHTREPEPIVESGFWPLVAVLCMAIGASLVFHHLALQWLSLLALGAVLAERMLSVRAAPVSAAQAVPGPAAAAVLAASNADTPQRHGGVWTDRLGLLVAPASGADWAGLCVFGLRQAMFWAVVIQAMFLILNH</sequence>
<feature type="transmembrane region" description="Helical" evidence="1">
    <location>
        <begin position="324"/>
        <end position="348"/>
    </location>
</feature>
<feature type="transmembrane region" description="Helical" evidence="1">
    <location>
        <begin position="436"/>
        <end position="458"/>
    </location>
</feature>
<keyword evidence="1" id="KW-1133">Transmembrane helix</keyword>
<protein>
    <recommendedName>
        <fullName evidence="4">CHASE2 domain-containing protein</fullName>
    </recommendedName>
</protein>
<evidence type="ECO:0000256" key="1">
    <source>
        <dbReference type="SAM" id="Phobius"/>
    </source>
</evidence>
<feature type="transmembrane region" description="Helical" evidence="1">
    <location>
        <begin position="529"/>
        <end position="554"/>
    </location>
</feature>
<reference evidence="2 3" key="1">
    <citation type="submission" date="2022-08" db="EMBL/GenBank/DDBJ databases">
        <title>Reclassification of Massilia species as members of the genera Telluria, Duganella, Pseudoduganella, Mokoshia gen. nov. and Zemynaea gen. nov. using orthogonal and non-orthogonal genome-based approaches.</title>
        <authorList>
            <person name="Bowman J.P."/>
        </authorList>
    </citation>
    <scope>NUCLEOTIDE SEQUENCE [LARGE SCALE GENOMIC DNA]</scope>
    <source>
        <strain evidence="2 3">LMG 28164</strain>
    </source>
</reference>
<proteinExistence type="predicted"/>
<evidence type="ECO:0000313" key="3">
    <source>
        <dbReference type="Proteomes" id="UP001205560"/>
    </source>
</evidence>
<keyword evidence="1" id="KW-0812">Transmembrane</keyword>
<evidence type="ECO:0000313" key="2">
    <source>
        <dbReference type="EMBL" id="MCS0589405.1"/>
    </source>
</evidence>
<name>A0ABT2A5M4_9BURK</name>